<name>A0A0D1ZXG9_9PEZI</name>
<proteinExistence type="predicted"/>
<reference evidence="1 2" key="1">
    <citation type="submission" date="2015-01" db="EMBL/GenBank/DDBJ databases">
        <title>The Genome Sequence of Ochroconis gallopava CBS43764.</title>
        <authorList>
            <consortium name="The Broad Institute Genomics Platform"/>
            <person name="Cuomo C."/>
            <person name="de Hoog S."/>
            <person name="Gorbushina A."/>
            <person name="Stielow B."/>
            <person name="Teixiera M."/>
            <person name="Abouelleil A."/>
            <person name="Chapman S.B."/>
            <person name="Priest M."/>
            <person name="Young S.K."/>
            <person name="Wortman J."/>
            <person name="Nusbaum C."/>
            <person name="Birren B."/>
        </authorList>
    </citation>
    <scope>NUCLEOTIDE SEQUENCE [LARGE SCALE GENOMIC DNA]</scope>
    <source>
        <strain evidence="1 2">CBS 43764</strain>
    </source>
</reference>
<dbReference type="HOGENOM" id="CLU_2051463_0_0_1"/>
<dbReference type="EMBL" id="KN847599">
    <property type="protein sequence ID" value="KIV98769.1"/>
    <property type="molecule type" value="Genomic_DNA"/>
</dbReference>
<dbReference type="AlphaFoldDB" id="A0A0D1ZXG9"/>
<dbReference type="GeneID" id="27317440"/>
<dbReference type="Proteomes" id="UP000053259">
    <property type="component" value="Unassembled WGS sequence"/>
</dbReference>
<dbReference type="InParanoid" id="A0A0D1ZXG9"/>
<keyword evidence="2" id="KW-1185">Reference proteome</keyword>
<organism evidence="1 2">
    <name type="scientific">Verruconis gallopava</name>
    <dbReference type="NCBI Taxonomy" id="253628"/>
    <lineage>
        <taxon>Eukaryota</taxon>
        <taxon>Fungi</taxon>
        <taxon>Dikarya</taxon>
        <taxon>Ascomycota</taxon>
        <taxon>Pezizomycotina</taxon>
        <taxon>Dothideomycetes</taxon>
        <taxon>Pleosporomycetidae</taxon>
        <taxon>Venturiales</taxon>
        <taxon>Sympoventuriaceae</taxon>
        <taxon>Verruconis</taxon>
    </lineage>
</organism>
<evidence type="ECO:0000313" key="2">
    <source>
        <dbReference type="Proteomes" id="UP000053259"/>
    </source>
</evidence>
<accession>A0A0D1ZXG9</accession>
<sequence>MADHLDKALSEQVMRINQANNQSKTMALIASKVSQLSTPQDWIQWFSMVKTTAMDQDVWSYCDPDKSNELVQPGDPSQLTATQERLYTLKINDYERKRKGLAKVNATIQGTVCEDYQTYL</sequence>
<dbReference type="RefSeq" id="XP_016208639.1">
    <property type="nucleotide sequence ID" value="XM_016363527.1"/>
</dbReference>
<protein>
    <submittedName>
        <fullName evidence="1">Uncharacterized protein</fullName>
    </submittedName>
</protein>
<dbReference type="VEuPathDB" id="FungiDB:PV09_09467"/>
<evidence type="ECO:0000313" key="1">
    <source>
        <dbReference type="EMBL" id="KIV98769.1"/>
    </source>
</evidence>
<dbReference type="OrthoDB" id="5051687at2759"/>
<gene>
    <name evidence="1" type="ORF">PV09_09467</name>
</gene>